<dbReference type="GO" id="GO:0033068">
    <property type="term" value="P:macrolide biosynthetic process"/>
    <property type="evidence" value="ECO:0007669"/>
    <property type="project" value="UniProtKB-ARBA"/>
</dbReference>
<dbReference type="GO" id="GO:0004315">
    <property type="term" value="F:3-oxoacyl-[acyl-carrier-protein] synthase activity"/>
    <property type="evidence" value="ECO:0007669"/>
    <property type="project" value="InterPro"/>
</dbReference>
<evidence type="ECO:0000256" key="3">
    <source>
        <dbReference type="ARBA" id="ARBA00022553"/>
    </source>
</evidence>
<evidence type="ECO:0000313" key="20">
    <source>
        <dbReference type="Proteomes" id="UP001206128"/>
    </source>
</evidence>
<dbReference type="InterPro" id="IPR016036">
    <property type="entry name" value="Malonyl_transacylase_ACP-bd"/>
</dbReference>
<feature type="domain" description="PKS/mFAS DH" evidence="18">
    <location>
        <begin position="855"/>
        <end position="1122"/>
    </location>
</feature>
<evidence type="ECO:0000256" key="12">
    <source>
        <dbReference type="ARBA" id="ARBA00063272"/>
    </source>
</evidence>
<feature type="domain" description="Ketosynthase family 3 (KS3)" evidence="17">
    <location>
        <begin position="1924"/>
        <end position="2343"/>
    </location>
</feature>
<dbReference type="FunFam" id="3.40.50.720:FF:000209">
    <property type="entry name" value="Polyketide synthase Pks12"/>
    <property type="match status" value="1"/>
</dbReference>
<dbReference type="Gene3D" id="1.10.1200.10">
    <property type="entry name" value="ACP-like"/>
    <property type="match status" value="3"/>
</dbReference>
<dbReference type="SUPFAM" id="SSF55048">
    <property type="entry name" value="Probable ACP-binding domain of malonyl-CoA ACP transacylase"/>
    <property type="match status" value="3"/>
</dbReference>
<dbReference type="InterPro" id="IPR049551">
    <property type="entry name" value="PKS_DH_C"/>
</dbReference>
<dbReference type="Pfam" id="PF00550">
    <property type="entry name" value="PP-binding"/>
    <property type="match status" value="3"/>
</dbReference>
<keyword evidence="7" id="KW-0511">Multifunctional enzyme</keyword>
<dbReference type="InterPro" id="IPR032821">
    <property type="entry name" value="PKS_assoc"/>
</dbReference>
<dbReference type="InterPro" id="IPR006162">
    <property type="entry name" value="Ppantetheine_attach_site"/>
</dbReference>
<dbReference type="PANTHER" id="PTHR43775">
    <property type="entry name" value="FATTY ACID SYNTHASE"/>
    <property type="match status" value="1"/>
</dbReference>
<protein>
    <recommendedName>
        <fullName evidence="13">6-deoxyerythronolide-B synthase</fullName>
        <ecNumber evidence="13">2.3.1.94</ecNumber>
    </recommendedName>
</protein>
<comment type="caution">
    <text evidence="19">The sequence shown here is derived from an EMBL/GenBank/DDBJ whole genome shotgun (WGS) entry which is preliminary data.</text>
</comment>
<dbReference type="GO" id="GO:0016491">
    <property type="term" value="F:oxidoreductase activity"/>
    <property type="evidence" value="ECO:0007669"/>
    <property type="project" value="InterPro"/>
</dbReference>
<dbReference type="Gene3D" id="3.40.47.10">
    <property type="match status" value="3"/>
</dbReference>
<dbReference type="Pfam" id="PF22953">
    <property type="entry name" value="SpnB_Rossmann"/>
    <property type="match status" value="3"/>
</dbReference>
<dbReference type="InterPro" id="IPR042104">
    <property type="entry name" value="PKS_dehydratase_sf"/>
</dbReference>
<evidence type="ECO:0000256" key="7">
    <source>
        <dbReference type="ARBA" id="ARBA00023268"/>
    </source>
</evidence>
<dbReference type="Pfam" id="PF14765">
    <property type="entry name" value="PS-DH"/>
    <property type="match status" value="1"/>
</dbReference>
<dbReference type="Proteomes" id="UP001206128">
    <property type="component" value="Unassembled WGS sequence"/>
</dbReference>
<comment type="cofactor">
    <cofactor evidence="1">
        <name>pantetheine 4'-phosphate</name>
        <dbReference type="ChEBI" id="CHEBI:47942"/>
    </cofactor>
</comment>
<dbReference type="Pfam" id="PF00109">
    <property type="entry name" value="ketoacyl-synt"/>
    <property type="match status" value="3"/>
</dbReference>
<dbReference type="InterPro" id="IPR011032">
    <property type="entry name" value="GroES-like_sf"/>
</dbReference>
<dbReference type="PROSITE" id="PS52019">
    <property type="entry name" value="PKS_MFAS_DH"/>
    <property type="match status" value="1"/>
</dbReference>
<keyword evidence="5" id="KW-0677">Repeat</keyword>
<dbReference type="Gene3D" id="3.40.50.720">
    <property type="entry name" value="NAD(P)-binding Rossmann-like Domain"/>
    <property type="match status" value="5"/>
</dbReference>
<feature type="domain" description="Carrier" evidence="16">
    <location>
        <begin position="3225"/>
        <end position="3300"/>
    </location>
</feature>
<feature type="region of interest" description="C-terminal hotdog fold" evidence="14">
    <location>
        <begin position="985"/>
        <end position="1122"/>
    </location>
</feature>
<dbReference type="InterPro" id="IPR014030">
    <property type="entry name" value="Ketoacyl_synth_N"/>
</dbReference>
<dbReference type="SMART" id="SM00827">
    <property type="entry name" value="PKS_AT"/>
    <property type="match status" value="3"/>
</dbReference>
<evidence type="ECO:0000259" key="16">
    <source>
        <dbReference type="PROSITE" id="PS50075"/>
    </source>
</evidence>
<dbReference type="Gene3D" id="3.30.70.3290">
    <property type="match status" value="3"/>
</dbReference>
<keyword evidence="20" id="KW-1185">Reference proteome</keyword>
<dbReference type="Pfam" id="PF08659">
    <property type="entry name" value="KR"/>
    <property type="match status" value="3"/>
</dbReference>
<dbReference type="GO" id="GO:0031177">
    <property type="term" value="F:phosphopantetheine binding"/>
    <property type="evidence" value="ECO:0007669"/>
    <property type="project" value="InterPro"/>
</dbReference>
<dbReference type="InterPro" id="IPR020807">
    <property type="entry name" value="PKS_DH"/>
</dbReference>
<dbReference type="Pfam" id="PF16197">
    <property type="entry name" value="KAsynt_C_assoc"/>
    <property type="match status" value="3"/>
</dbReference>
<proteinExistence type="predicted"/>
<dbReference type="InterPro" id="IPR018201">
    <property type="entry name" value="Ketoacyl_synth_AS"/>
</dbReference>
<dbReference type="InterPro" id="IPR036736">
    <property type="entry name" value="ACP-like_sf"/>
</dbReference>
<dbReference type="PANTHER" id="PTHR43775:SF51">
    <property type="entry name" value="INACTIVE PHENOLPHTHIOCEROL SYNTHESIS POLYKETIDE SYNTHASE TYPE I PKS1-RELATED"/>
    <property type="match status" value="1"/>
</dbReference>
<dbReference type="SUPFAM" id="SSF47336">
    <property type="entry name" value="ACP-like"/>
    <property type="match status" value="3"/>
</dbReference>
<name>A0AAE3KIX1_9PSEU</name>
<feature type="coiled-coil region" evidence="15">
    <location>
        <begin position="4"/>
        <end position="31"/>
    </location>
</feature>
<dbReference type="RefSeq" id="WP_253775105.1">
    <property type="nucleotide sequence ID" value="NZ_JAMTCK010000011.1"/>
</dbReference>
<accession>A0AAE3KIX1</accession>
<dbReference type="InterPro" id="IPR049552">
    <property type="entry name" value="PKS_DH_N"/>
</dbReference>
<dbReference type="SMART" id="SM00829">
    <property type="entry name" value="PKS_ER"/>
    <property type="match status" value="1"/>
</dbReference>
<dbReference type="InterPro" id="IPR001227">
    <property type="entry name" value="Ac_transferase_dom_sf"/>
</dbReference>
<feature type="domain" description="Ketosynthase family 3 (KS3)" evidence="17">
    <location>
        <begin position="3317"/>
        <end position="3742"/>
    </location>
</feature>
<evidence type="ECO:0000256" key="4">
    <source>
        <dbReference type="ARBA" id="ARBA00022679"/>
    </source>
</evidence>
<evidence type="ECO:0000259" key="18">
    <source>
        <dbReference type="PROSITE" id="PS52019"/>
    </source>
</evidence>
<evidence type="ECO:0000256" key="9">
    <source>
        <dbReference type="ARBA" id="ARBA00052442"/>
    </source>
</evidence>
<evidence type="ECO:0000256" key="15">
    <source>
        <dbReference type="SAM" id="Coils"/>
    </source>
</evidence>
<dbReference type="SMART" id="SM00826">
    <property type="entry name" value="PKS_DH"/>
    <property type="match status" value="2"/>
</dbReference>
<keyword evidence="8" id="KW-0012">Acyltransferase</keyword>
<dbReference type="GO" id="GO:0047879">
    <property type="term" value="F:erythronolide synthase activity"/>
    <property type="evidence" value="ECO:0007669"/>
    <property type="project" value="UniProtKB-EC"/>
</dbReference>
<keyword evidence="2" id="KW-0596">Phosphopantetheine</keyword>
<dbReference type="FunFam" id="3.40.366.10:FF:000002">
    <property type="entry name" value="Probable polyketide synthase 2"/>
    <property type="match status" value="1"/>
</dbReference>
<keyword evidence="15" id="KW-0175">Coiled coil</keyword>
<dbReference type="InterPro" id="IPR013154">
    <property type="entry name" value="ADH-like_N"/>
</dbReference>
<feature type="region of interest" description="N-terminal hotdog fold" evidence="14">
    <location>
        <begin position="855"/>
        <end position="975"/>
    </location>
</feature>
<evidence type="ECO:0000256" key="5">
    <source>
        <dbReference type="ARBA" id="ARBA00022737"/>
    </source>
</evidence>
<dbReference type="EMBL" id="JAMTCK010000011">
    <property type="protein sequence ID" value="MCP2167839.1"/>
    <property type="molecule type" value="Genomic_DNA"/>
</dbReference>
<dbReference type="CDD" id="cd08956">
    <property type="entry name" value="KR_3_FAS_SDR_x"/>
    <property type="match status" value="2"/>
</dbReference>
<dbReference type="SUPFAM" id="SSF50129">
    <property type="entry name" value="GroES-like"/>
    <property type="match status" value="1"/>
</dbReference>
<comment type="function">
    <text evidence="10">Involved in the biosynthesis of antibiotic erythromycin via the biosynthesis of its aglycone precursor, 6-deoxyerythronolide B (6-dEB).</text>
</comment>
<dbReference type="Gene3D" id="3.40.366.10">
    <property type="entry name" value="Malonyl-Coenzyme A Acyl Carrier Protein, domain 2"/>
    <property type="match status" value="3"/>
</dbReference>
<dbReference type="InterPro" id="IPR020841">
    <property type="entry name" value="PKS_Beta-ketoAc_synthase_dom"/>
</dbReference>
<keyword evidence="6" id="KW-0045">Antibiotic biosynthesis</keyword>
<feature type="domain" description="Ketosynthase family 3 (KS3)" evidence="17">
    <location>
        <begin position="33"/>
        <end position="440"/>
    </location>
</feature>
<sequence>MADEQRLLEYLKRATAEVKQLRRRLRVVESGVLEPIAVIGMACRYPGGVTSPEQLWRLVAEGRDVVGDAPPERGWDLRVKGGFLDHAAEFDAAFFGISPHEALATDPQQRLLHEVSWEALERAGLPARTLRGTPVGVFVGSNGQSYWDLVRDNPELSGSANASAAILSGRLSYTFGWEGPTLTVDTACSSALVAIHLAAQSLRSGETSLALAGGVTVMSTPGVFVEFTRQGALSADGRCRSFAEGADGTGWAEGIGVLVLERLSDARRNGHRVLGVVRGSSVNSDGASNGFAAPNGSAQQRVIREALASARLSAADVDLVDGHGTGTVLGDPIEVRALLATYGQRTAGAPLWLGSLKSNIGHSQAAAGVGGVIKVLMAMRHGIMPRSLHAEQPTSKVDWDAGAVRLLARARPWPRADRPRRAGVSAFGVSGTNSHVILEEPDQEPQPAPSTVVSPWLVSAKDPAALRDRARQLHGHVNTPDVARALATTRDTFDHRAALLTPDEPTLRALAEGTPAPGLLRGRARPGKLAFVFSGQGAQRAGMGLGLAARYPVFAAAFEEIVDRCGVRAALSDEDLLNQTGNAQPALFAVEVALYRLFESWGVRPDLVCGHSIGEVAAAHVAGVLSLDDACTLVTARARLMQALPAGGAMVAIPAAESAVRALLPGGVSIAAVNGPAAVVVSGDTDAVLELAGHFERTKRLPVSHAFHSARMEPMLAEFRAVVDGLTLREPRVPVVPTAAGGGAVSTADYWVGQVRDTVRFAEAVRTLVHAGVTSVLEVGPGGLTPMVEDCARGTTAVPALRRGRDEETAVVTALARLHVTGTEVDWAAYFGGTGPGPDLPTYPFRPQHFWPRTADLLGAPVPLAESEDVVFTGVLSTRRQPWLADHVVGGRVLVPGAALLEMAVHAADRLGCARVRELLLRAPLELTPDVPVTVQLRVRGADGTGTRALSLHADHDGAWTLHATGALDDGAAAGWTPTWPPGGAEQVDITGVHDRFAESGLVFGPAFQGLTALWTGHDEVFAEVELPQRERVDADRFGLPPALLDAVLHAVPHTGVGDGAPVLPFLWSEVTVHARGAVAVRARLRRVSAEAVSIELADIAGTPVASIGSLTLRPPETPVPRDTYVLDWPEVPVGAPTGQDVLVTVPGGTARDRVAWALERLRGWLAEQRPGRLVLLTRGAVCARPGGPAADPAAAAVWGLVRSAQTEHPGRFVLVDTDDPGGVAERLGTDEPQLVIREGRVHAARLARPDTEGTLVPPAPHWRLAHSGGGTIDDLHLAEHPGAGAPLTQGQVRVAVRAVGLNFRDVVTVLGMYPGAQPGPVCGEASGVVLDTGPGVTGLRPGDRVTGLFLDGVGPSAITDQRLVTVFPDEWSFARAAAVPLVFLTAYYSFVDLAQLRAGESVLIHAGTGGVGMAAIQLARHLGAEIHATASPAKHRVLRELGVPAERIASSRSLDFEEHVRRATGGRGVDVVLNALAAEFADASLRLLGPGGRFVEMGKTDIRDEHDLPGIRYRAFDLLDAGPDRIGAMLAELMALFRAGALTPLPITAWDVREAREAFRFMSHARHTGKLVLTLPREPAPGGTVLITGGTGALGRALARHLLARGLRVVLLSRTGTAGELGDAVTVVNADVADRDALRRVLAAIPAEHPLTMVVHAAGVLDDGVLAAQTPQRLSAVLRPKVDGAAHLHELAGDVDAFVVFSSASGTVGGPGQGGYAAANAALDALVTRRRLAGLTGTALAWGPFAADAGMTSGLAEADRRRLARSGFPPLSVPAGLALFDRLVGGPAAVAYPVLLDRAAIRAGGEIPHLLRGLVEHAAPKPAPAARSGASGAATLELVRAQAALVLGHASVAAIGPDRPFQELGFDSLSAVELRNRLERLTGVALPATVIFDHPTPAALAAHLGAEPVRPEPVAPGPSSTADDPVVIVGMACRYPGGVRDPEDLWRLLIEGRDAVTGFPTDRGWDLAAVHDASRSRPGTTYTDRGGFLDDAAEFDAEFFGISPREALATDPQHRLLLETSWAALESAGIDPASLRGSATGVFAGLILNDYAALEFPESVPGNFGTGVAGSVASGRLAYLLGLEGPAVTVDTACSSSLVAMHLAAQSLRTGECDLAVAGGATVLCTPVSFVEFSRQGVLSPDGRSRSFAAGANGAGWAEGAGVVVLERLSAARRLGHEVLAVLRGSAVNSDGASNGLTAPNGLAQQRVIRSALAAAGLSPSDVDVVEAHGTGTVLGDPIEAGAVLATYGQDRDRPVWLGSVKSNLGHTQAAAGVAGVIKMVLAMRHGVLPRTLHVDAPSPHVDWSAGAVSLLTEAQPWPQPRRAAVSSFGISGTNAHLVLEQDPNPPAPPPASARALPLLLSARTGAALREQAARLAAALDGDLADVAGTLALSRTAFEHRAVVVPEDPAGARAALDALAAGETTRDVVVGTAADGPGAVFVFPGQGAQWTGMARELLDASPVFAARMAECAAALSAHVDWSPTEVLGDEAALSDVAVVQPALWAVLVSLAELWREWGVRPAAVVGHSQGEIAAACVAGALTLADGALIVTARSRAIARTLAGRGGMVAVAAAEDRTRALISRCSGRVALAAVNGPAATVVSGGTTALAEFTAVCAAGGVRTRRVEVDYASHSGQVDLLREELLAALAGLTPRRGEIPFHSSVTGEPLDTTGLDAAYWVRNLRETVRFETVTRRLVDAGLTTFVEVSPHPVLTGALVDTDPRVRVVDTLRRDDGGPRRFWLSLGQAHAHGLPVVWAPLFEGTRRVPLPTYPFQRRRFWPEAGSARTAHPVLSAVTDLPETDLPETDLPATGDRLHTTGQDGAAVAALDVGGLRETRAPLHRVDWVDVPAAGGPVRAEVFDARTDAGPDEVRPAVAAVLAVLRDWLDGEGLLVVVTGDDLVSAAVRGLVRSARTEHPDRFVQVDLDRADLDAATLATVVHCGEPELRVRGGQVQAPRLAELDTTGPGWRPDGTVLITGGTGGLGRELARHLVARGARKLVLASRSGPEAEGIAEFAEELGVDVSVRAADVGVREDVRRLLAGIDDLTAVIHAAGHTADGVLSALTPRRLDEVLRPKADGAWHLHELTRDLPLSAFVLFSSFSGLLGSGGQANYAAANAFLDGLARHRRRLGLPATSLAWGLWSTDIGMAARLGATAINRMAAGGVGALGVAEGLALFDAALTTDEPVVVPVRLDRGAIRAAGPVPALLRGLVPPAPARTRGPDPADVPGLVRRTAAAVLGHAPGEQIRADRAFRELGFDSLTAVDLRNRLAARTGLDLPATVVFDYPTADALAEHLVHRLTGARAVAPAPAPRPSVDDPVVIVGMACRFPGGVRTPDEFWSLLDSGACAIGEFPTDRGWDLDALHDPTRTRPGTTYSLAGGFLDDAADFDPGFFGISPREALATDPQQRLVLETSWEALELAGIDATTLRGSATGVFVGATPEGYVVDALSPAIDPVRGHLMTGNTMSVMSGRVAYQLGLEGPAITVDTACSSGLVAMHSAIQALRSGDCSLALAGAVTVMSQPHVYVEFATQGASAPDGRCRPFAEGAEGTVLSEGAAMLVLERLSDARRHGHPVLALVRGSALNSDGASNGISAPNGPAQERVIRQALASAGLAPAEVDAVESHGTGTALGDPIEAQALLNTYGQDRERPLLLGALKANIGHTQAVSGVAGVIKMVLAMRHGRMPGMPEFTGPTSQVDWSTGRVHVVSEPTPWPQTGAPRRSAVSSFGISGTNAHVVLEAGPPAPTAGGGGGGLVPWVLSARTPAALRAQAGKLAAALDDQDVAAIGAALATTRARFEHRAVLLGRDLDEFRAGLAAIGDTEPSGPPEPLTVQFTGQGAQRPGMGRELYERFPVFADTFDEVLARLGEPGLRDVVFGESGGLDRTGCAQPALFALHVALYRLVESWGLRPAHLIGHSIGEVAAAHVAGVLDLADAATLVAARARLMQALPPGGAMVSLRAAEADVLPLLTERVSIAAVNGPRSVVISGDADAVAGVAAHFPGVAKRLTVSHAFHSPLMDPMLADFHAAIAGLSFREPEIPILTGGDVTDPRYWVDQVRAPVRYADALGRLAALGGRTLLELGPDGVLTALTEEVLPDARALPALRGDRPETETLLKAIGRLHVQGFDVDWAPLFAGARPAPLPTYAFQRQRFWLGPTNSVADPAALGMTGADHPLLGAVVELPESTVATGLLPAQGQPWLAEHEHLPGSALLDLAAFAGRVADQPRVAALTVTAPLPVADTGLRVSVQAQGAVTVHARDADGGWVLHATGALEPARGKPDLAPAWPPPGAEPVAEEVLDGWEAQHGPQLRRLVAAWRRGDVLFAEAALTEQDPPTGYGPHPALLEPVLLAATGRVPVAWTGVEIFRTGASALRVTVTPLDTGEVRVEATDADGVPVLVADSVALGEPVGENPLFSLDWVPVAAQPPGDQVVLPAMAEDNSPRAVHELTRRVLAQLRQRLAEPDTRLVVVTHRAAPDAAVRDLAGAAVWGLVRSAQSEHPGRVTLVDLDTPDLAAIRVCGAEPQLAVRGQTLLAPRLRRTSTTTSGSAPQLGERVLITGGTGGLGLLVARHLVLAHGVRHVVLASRGGGDPDAVQRLRQDLPAAELTVVRCDAADRDALATLLAGHPPSAVVHAAGVVDDGVLDTLTPERLSAVLRPKVDAAWHLHELTRDLPLSAFVLFSSFAGLVGAAGQASYAAANTYLDALAVLRRAEGLPATSVAWGAWDTSAGMTGQLSDTQLRRMAESGVLPLSAERGLAAFDAALATGDAVPVAVRLDLAALRRLGARAPALLGALLPPRTGRPVTLAQRLDGVPEAERLPLVTALVREQVAAVLRHGDAADVPLDRPFSGLGLDSLTAVELRNGLRALSGVTLSTVAAFDHPTVTELAAHLYQRWVTETTVDGPAGEAAVPADKALRDLAELERSFAAAGERTREQLVARLRALLPDTPRPVGDDELFALIDDLDR</sequence>
<comment type="subunit">
    <text evidence="12">Homodimer. Erythronolide synthase is composed of EryAI, EryAII and EryAIII multimodular (2 modules) polypeptides each coding for a functional synthase subunit which participates in 2 of the six FAS-like elongation steps required for formation of the polyketide. Module 1, 2, 3, 4, 5, and 6 participating in biosynthesis steps 1, 2, 3, 4, 5, and 6, respectively.</text>
</comment>
<dbReference type="InterPro" id="IPR015083">
    <property type="entry name" value="NorB/c/GfsB-D-like_docking"/>
</dbReference>
<evidence type="ECO:0000256" key="6">
    <source>
        <dbReference type="ARBA" id="ARBA00023194"/>
    </source>
</evidence>
<dbReference type="Pfam" id="PF13602">
    <property type="entry name" value="ADH_zinc_N_2"/>
    <property type="match status" value="1"/>
</dbReference>
<dbReference type="Pfam" id="PF02801">
    <property type="entry name" value="Ketoacyl-synt_C"/>
    <property type="match status" value="3"/>
</dbReference>
<keyword evidence="3" id="KW-0597">Phosphoprotein</keyword>
<dbReference type="PROSITE" id="PS00606">
    <property type="entry name" value="KS3_1"/>
    <property type="match status" value="3"/>
</dbReference>
<dbReference type="CDD" id="cd00833">
    <property type="entry name" value="PKS"/>
    <property type="match status" value="3"/>
</dbReference>
<dbReference type="InterPro" id="IPR014031">
    <property type="entry name" value="Ketoacyl_synth_C"/>
</dbReference>
<dbReference type="FunFam" id="3.40.47.10:FF:000019">
    <property type="entry name" value="Polyketide synthase type I"/>
    <property type="match status" value="3"/>
</dbReference>
<dbReference type="FunFam" id="1.10.1200.10:FF:000007">
    <property type="entry name" value="Probable polyketide synthase pks17"/>
    <property type="match status" value="2"/>
</dbReference>
<dbReference type="Pfam" id="PF08240">
    <property type="entry name" value="ADH_N"/>
    <property type="match status" value="1"/>
</dbReference>
<evidence type="ECO:0000256" key="11">
    <source>
        <dbReference type="ARBA" id="ARBA00060622"/>
    </source>
</evidence>
<evidence type="ECO:0000256" key="8">
    <source>
        <dbReference type="ARBA" id="ARBA00023315"/>
    </source>
</evidence>
<dbReference type="Gene3D" id="3.90.180.10">
    <property type="entry name" value="Medium-chain alcohol dehydrogenases, catalytic domain"/>
    <property type="match status" value="1"/>
</dbReference>
<dbReference type="SMART" id="SM00825">
    <property type="entry name" value="PKS_KS"/>
    <property type="match status" value="3"/>
</dbReference>
<dbReference type="Pfam" id="PF08990">
    <property type="entry name" value="Docking"/>
    <property type="match status" value="1"/>
</dbReference>
<dbReference type="FunFam" id="3.90.180.10:FF:000032">
    <property type="entry name" value="Probable polyketide synthase pks1"/>
    <property type="match status" value="1"/>
</dbReference>
<dbReference type="SUPFAM" id="SSF52151">
    <property type="entry name" value="FabD/lysophospholipase-like"/>
    <property type="match status" value="3"/>
</dbReference>
<feature type="active site" description="Proton acceptor; for dehydratase activity" evidence="14">
    <location>
        <position position="887"/>
    </location>
</feature>
<dbReference type="SUPFAM" id="SSF51735">
    <property type="entry name" value="NAD(P)-binding Rossmann-fold domains"/>
    <property type="match status" value="7"/>
</dbReference>
<feature type="domain" description="Carrier" evidence="16">
    <location>
        <begin position="1834"/>
        <end position="1909"/>
    </location>
</feature>
<dbReference type="InterPro" id="IPR020806">
    <property type="entry name" value="PKS_PP-bd"/>
</dbReference>
<dbReference type="PROSITE" id="PS50075">
    <property type="entry name" value="CARRIER"/>
    <property type="match status" value="3"/>
</dbReference>
<dbReference type="EC" id="2.3.1.94" evidence="13"/>
<dbReference type="InterPro" id="IPR057326">
    <property type="entry name" value="KR_dom"/>
</dbReference>
<dbReference type="InterPro" id="IPR009081">
    <property type="entry name" value="PP-bd_ACP"/>
</dbReference>
<evidence type="ECO:0000256" key="13">
    <source>
        <dbReference type="ARBA" id="ARBA00066981"/>
    </source>
</evidence>
<dbReference type="Pfam" id="PF00698">
    <property type="entry name" value="Acyl_transf_1"/>
    <property type="match status" value="3"/>
</dbReference>
<organism evidence="19 20">
    <name type="scientific">Goodfellowiella coeruleoviolacea</name>
    <dbReference type="NCBI Taxonomy" id="334858"/>
    <lineage>
        <taxon>Bacteria</taxon>
        <taxon>Bacillati</taxon>
        <taxon>Actinomycetota</taxon>
        <taxon>Actinomycetes</taxon>
        <taxon>Pseudonocardiales</taxon>
        <taxon>Pseudonocardiaceae</taxon>
        <taxon>Goodfellowiella</taxon>
    </lineage>
</organism>
<dbReference type="SUPFAM" id="SSF53901">
    <property type="entry name" value="Thiolase-like"/>
    <property type="match status" value="3"/>
</dbReference>
<reference evidence="19" key="1">
    <citation type="submission" date="2022-06" db="EMBL/GenBank/DDBJ databases">
        <title>Genomic Encyclopedia of Archaeal and Bacterial Type Strains, Phase II (KMG-II): from individual species to whole genera.</title>
        <authorList>
            <person name="Goeker M."/>
        </authorList>
    </citation>
    <scope>NUCLEOTIDE SEQUENCE</scope>
    <source>
        <strain evidence="19">DSM 43935</strain>
    </source>
</reference>
<dbReference type="InterPro" id="IPR014043">
    <property type="entry name" value="Acyl_transferase_dom"/>
</dbReference>
<dbReference type="InterPro" id="IPR036291">
    <property type="entry name" value="NAD(P)-bd_dom_sf"/>
</dbReference>
<dbReference type="InterPro" id="IPR049900">
    <property type="entry name" value="PKS_mFAS_DH"/>
</dbReference>
<dbReference type="InterPro" id="IPR050091">
    <property type="entry name" value="PKS_NRPS_Biosynth_Enz"/>
</dbReference>
<dbReference type="InterPro" id="IPR055123">
    <property type="entry name" value="SpnB-like_Rossmann"/>
</dbReference>
<dbReference type="InterPro" id="IPR016035">
    <property type="entry name" value="Acyl_Trfase/lysoPLipase"/>
</dbReference>
<dbReference type="PROSITE" id="PS00012">
    <property type="entry name" value="PHOSPHOPANTETHEINE"/>
    <property type="match status" value="3"/>
</dbReference>
<evidence type="ECO:0000313" key="19">
    <source>
        <dbReference type="EMBL" id="MCP2167839.1"/>
    </source>
</evidence>
<dbReference type="SMART" id="SM00823">
    <property type="entry name" value="PKS_PP"/>
    <property type="match status" value="3"/>
</dbReference>
<dbReference type="Pfam" id="PF21089">
    <property type="entry name" value="PKS_DH_N"/>
    <property type="match status" value="2"/>
</dbReference>
<dbReference type="PROSITE" id="PS52004">
    <property type="entry name" value="KS3_2"/>
    <property type="match status" value="3"/>
</dbReference>
<evidence type="ECO:0000256" key="10">
    <source>
        <dbReference type="ARBA" id="ARBA00060158"/>
    </source>
</evidence>
<keyword evidence="4 19" id="KW-0808">Transferase</keyword>
<dbReference type="SMART" id="SM01294">
    <property type="entry name" value="PKS_PP_betabranch"/>
    <property type="match status" value="3"/>
</dbReference>
<evidence type="ECO:0000256" key="1">
    <source>
        <dbReference type="ARBA" id="ARBA00001957"/>
    </source>
</evidence>
<comment type="pathway">
    <text evidence="11">Antibiotic biosynthesis; erythromycin biosynthesis.</text>
</comment>
<dbReference type="GO" id="GO:0004312">
    <property type="term" value="F:fatty acid synthase activity"/>
    <property type="evidence" value="ECO:0007669"/>
    <property type="project" value="TreeGrafter"/>
</dbReference>
<dbReference type="Gene3D" id="3.10.129.110">
    <property type="entry name" value="Polyketide synthase dehydratase"/>
    <property type="match status" value="2"/>
</dbReference>
<evidence type="ECO:0000256" key="2">
    <source>
        <dbReference type="ARBA" id="ARBA00022450"/>
    </source>
</evidence>
<feature type="active site" description="Proton donor; for dehydratase activity" evidence="14">
    <location>
        <position position="1046"/>
    </location>
</feature>
<dbReference type="InterPro" id="IPR013968">
    <property type="entry name" value="PKS_KR"/>
</dbReference>
<dbReference type="SMART" id="SM00822">
    <property type="entry name" value="PKS_KR"/>
    <property type="match status" value="3"/>
</dbReference>
<comment type="catalytic activity">
    <reaction evidence="9">
        <text>6 (S)-methylmalonyl-CoA + propanoyl-CoA + 6 NADPH + 12 H(+) = 6-deoxyerythronolide B + 6 CO2 + 6 NADP(+) + 7 CoA + H2O</text>
        <dbReference type="Rhea" id="RHEA:23068"/>
        <dbReference type="ChEBI" id="CHEBI:15377"/>
        <dbReference type="ChEBI" id="CHEBI:15378"/>
        <dbReference type="ChEBI" id="CHEBI:16089"/>
        <dbReference type="ChEBI" id="CHEBI:16526"/>
        <dbReference type="ChEBI" id="CHEBI:57287"/>
        <dbReference type="ChEBI" id="CHEBI:57327"/>
        <dbReference type="ChEBI" id="CHEBI:57392"/>
        <dbReference type="ChEBI" id="CHEBI:57783"/>
        <dbReference type="ChEBI" id="CHEBI:58349"/>
        <dbReference type="EC" id="2.3.1.94"/>
    </reaction>
</comment>
<evidence type="ECO:0000256" key="14">
    <source>
        <dbReference type="PROSITE-ProRule" id="PRU01363"/>
    </source>
</evidence>
<gene>
    <name evidence="19" type="ORF">LX83_004712</name>
</gene>
<evidence type="ECO:0000259" key="17">
    <source>
        <dbReference type="PROSITE" id="PS52004"/>
    </source>
</evidence>
<feature type="domain" description="Carrier" evidence="16">
    <location>
        <begin position="4820"/>
        <end position="4895"/>
    </location>
</feature>
<dbReference type="GO" id="GO:0006633">
    <property type="term" value="P:fatty acid biosynthetic process"/>
    <property type="evidence" value="ECO:0007669"/>
    <property type="project" value="InterPro"/>
</dbReference>
<dbReference type="InterPro" id="IPR016039">
    <property type="entry name" value="Thiolase-like"/>
</dbReference>
<dbReference type="CDD" id="cd05195">
    <property type="entry name" value="enoyl_red"/>
    <property type="match status" value="1"/>
</dbReference>
<dbReference type="InterPro" id="IPR020843">
    <property type="entry name" value="ER"/>
</dbReference>